<dbReference type="PANTHER" id="PTHR43884">
    <property type="entry name" value="ACYL-COA DEHYDROGENASE"/>
    <property type="match status" value="1"/>
</dbReference>
<dbReference type="Gene3D" id="2.40.110.10">
    <property type="entry name" value="Butyryl-CoA Dehydrogenase, subunit A, domain 2"/>
    <property type="match status" value="1"/>
</dbReference>
<dbReference type="EMBL" id="QFYS01000002">
    <property type="protein sequence ID" value="RAK67691.1"/>
    <property type="molecule type" value="Genomic_DNA"/>
</dbReference>
<dbReference type="InterPro" id="IPR037069">
    <property type="entry name" value="AcylCoA_DH/ox_N_sf"/>
</dbReference>
<dbReference type="PANTHER" id="PTHR43884:SF12">
    <property type="entry name" value="ISOVALERYL-COA DEHYDROGENASE, MITOCHONDRIAL-RELATED"/>
    <property type="match status" value="1"/>
</dbReference>
<dbReference type="InterPro" id="IPR009075">
    <property type="entry name" value="AcylCo_DH/oxidase_C"/>
</dbReference>
<dbReference type="InterPro" id="IPR006091">
    <property type="entry name" value="Acyl-CoA_Oxase/DH_mid-dom"/>
</dbReference>
<dbReference type="FunFam" id="1.10.540.10:FF:000026">
    <property type="entry name" value="Acyl-CoA dehydrogenase medium chain"/>
    <property type="match status" value="1"/>
</dbReference>
<organism evidence="10 11">
    <name type="scientific">Phenylobacterium kunshanense</name>
    <dbReference type="NCBI Taxonomy" id="1445034"/>
    <lineage>
        <taxon>Bacteria</taxon>
        <taxon>Pseudomonadati</taxon>
        <taxon>Pseudomonadota</taxon>
        <taxon>Alphaproteobacteria</taxon>
        <taxon>Caulobacterales</taxon>
        <taxon>Caulobacteraceae</taxon>
        <taxon>Phenylobacterium</taxon>
    </lineage>
</organism>
<dbReference type="InterPro" id="IPR009100">
    <property type="entry name" value="AcylCoA_DH/oxidase_NM_dom_sf"/>
</dbReference>
<dbReference type="SUPFAM" id="SSF56645">
    <property type="entry name" value="Acyl-CoA dehydrogenase NM domain-like"/>
    <property type="match status" value="1"/>
</dbReference>
<dbReference type="Proteomes" id="UP000249524">
    <property type="component" value="Unassembled WGS sequence"/>
</dbReference>
<sequence>MLQTDNRAVYDEDMNLFRDQVRKFFDKALTPHLDRWEEEGLVDRAFWRACGEAGLLCPTVPAEYGGLGLDFRYNAVIDEELAYAGSSAGITLQSDIVAEYIVEYGSEEQKLEWLPKMVSGEAITAIAMTEPGTGSDLQGVRTTAKRDGNEYVINGSKIYITNGQNADLVIVVAKTNPDAGSKGISLILVEATRAGFKRGRNLDKIGQNSADTSELFFEDVRVPITNCLGEEGKGFVYLMSQLPQERLGIAVSGQAGAQRAFDEAVKFTKERKAFGQTVFDFQNTRFTLAGLKAKLQAGWAHLDWAIARHLEGKLTAAEASAAKLFHTELQWEICDAALQLHGGAGYMNEYPIARLWRDARVQRIYGGTSEIMKEVVARTI</sequence>
<dbReference type="Pfam" id="PF00441">
    <property type="entry name" value="Acyl-CoA_dh_1"/>
    <property type="match status" value="1"/>
</dbReference>
<dbReference type="AlphaFoldDB" id="A0A328BMN4"/>
<reference evidence="10 11" key="1">
    <citation type="submission" date="2018-05" db="EMBL/GenBank/DDBJ databases">
        <authorList>
            <person name="Lanie J.A."/>
            <person name="Ng W.-L."/>
            <person name="Kazmierczak K.M."/>
            <person name="Andrzejewski T.M."/>
            <person name="Davidsen T.M."/>
            <person name="Wayne K.J."/>
            <person name="Tettelin H."/>
            <person name="Glass J.I."/>
            <person name="Rusch D."/>
            <person name="Podicherti R."/>
            <person name="Tsui H.-C.T."/>
            <person name="Winkler M.E."/>
        </authorList>
    </citation>
    <scope>NUCLEOTIDE SEQUENCE [LARGE SCALE GENOMIC DNA]</scope>
    <source>
        <strain evidence="10 11">BUT-10</strain>
    </source>
</reference>
<evidence type="ECO:0000256" key="5">
    <source>
        <dbReference type="ARBA" id="ARBA00023002"/>
    </source>
</evidence>
<keyword evidence="5 6" id="KW-0560">Oxidoreductase</keyword>
<dbReference type="InterPro" id="IPR046373">
    <property type="entry name" value="Acyl-CoA_Oxase/DH_mid-dom_sf"/>
</dbReference>
<dbReference type="Pfam" id="PF02770">
    <property type="entry name" value="Acyl-CoA_dh_M"/>
    <property type="match status" value="1"/>
</dbReference>
<dbReference type="Gene3D" id="1.20.140.10">
    <property type="entry name" value="Butyryl-CoA Dehydrogenase, subunit A, domain 3"/>
    <property type="match status" value="1"/>
</dbReference>
<dbReference type="Gene3D" id="1.10.540.10">
    <property type="entry name" value="Acyl-CoA dehydrogenase/oxidase, N-terminal domain"/>
    <property type="match status" value="1"/>
</dbReference>
<keyword evidence="3 6" id="KW-0285">Flavoprotein</keyword>
<name>A0A328BMN4_9CAUL</name>
<evidence type="ECO:0000313" key="11">
    <source>
        <dbReference type="Proteomes" id="UP000249524"/>
    </source>
</evidence>
<evidence type="ECO:0000259" key="7">
    <source>
        <dbReference type="Pfam" id="PF00441"/>
    </source>
</evidence>
<dbReference type="GO" id="GO:0003995">
    <property type="term" value="F:acyl-CoA dehydrogenase activity"/>
    <property type="evidence" value="ECO:0007669"/>
    <property type="project" value="InterPro"/>
</dbReference>
<dbReference type="RefSeq" id="WP_111275301.1">
    <property type="nucleotide sequence ID" value="NZ_QFYS01000002.1"/>
</dbReference>
<evidence type="ECO:0000256" key="6">
    <source>
        <dbReference type="RuleBase" id="RU362125"/>
    </source>
</evidence>
<evidence type="ECO:0000256" key="2">
    <source>
        <dbReference type="ARBA" id="ARBA00009347"/>
    </source>
</evidence>
<gene>
    <name evidence="10" type="ORF">DJ019_07250</name>
</gene>
<feature type="domain" description="Acyl-CoA oxidase/dehydrogenase middle" evidence="8">
    <location>
        <begin position="125"/>
        <end position="220"/>
    </location>
</feature>
<dbReference type="FunFam" id="2.40.110.10:FF:000002">
    <property type="entry name" value="Acyl-CoA dehydrogenase fadE12"/>
    <property type="match status" value="1"/>
</dbReference>
<comment type="caution">
    <text evidence="10">The sequence shown here is derived from an EMBL/GenBank/DDBJ whole genome shotgun (WGS) entry which is preliminary data.</text>
</comment>
<dbReference type="FunFam" id="1.20.140.10:FF:000001">
    <property type="entry name" value="Acyl-CoA dehydrogenase"/>
    <property type="match status" value="1"/>
</dbReference>
<dbReference type="GO" id="GO:0050660">
    <property type="term" value="F:flavin adenine dinucleotide binding"/>
    <property type="evidence" value="ECO:0007669"/>
    <property type="project" value="InterPro"/>
</dbReference>
<comment type="cofactor">
    <cofactor evidence="1 6">
        <name>FAD</name>
        <dbReference type="ChEBI" id="CHEBI:57692"/>
    </cofactor>
</comment>
<evidence type="ECO:0000259" key="8">
    <source>
        <dbReference type="Pfam" id="PF02770"/>
    </source>
</evidence>
<evidence type="ECO:0000256" key="3">
    <source>
        <dbReference type="ARBA" id="ARBA00022630"/>
    </source>
</evidence>
<feature type="domain" description="Acyl-CoA dehydrogenase/oxidase C-terminal" evidence="7">
    <location>
        <begin position="232"/>
        <end position="379"/>
    </location>
</feature>
<feature type="domain" description="Acyl-CoA dehydrogenase/oxidase N-terminal" evidence="9">
    <location>
        <begin position="12"/>
        <end position="121"/>
    </location>
</feature>
<dbReference type="Pfam" id="PF02771">
    <property type="entry name" value="Acyl-CoA_dh_N"/>
    <property type="match status" value="1"/>
</dbReference>
<dbReference type="OrthoDB" id="9775090at2"/>
<evidence type="ECO:0000256" key="4">
    <source>
        <dbReference type="ARBA" id="ARBA00022827"/>
    </source>
</evidence>
<comment type="similarity">
    <text evidence="2 6">Belongs to the acyl-CoA dehydrogenase family.</text>
</comment>
<evidence type="ECO:0000259" key="9">
    <source>
        <dbReference type="Pfam" id="PF02771"/>
    </source>
</evidence>
<dbReference type="InterPro" id="IPR013786">
    <property type="entry name" value="AcylCoA_DH/ox_N"/>
</dbReference>
<protein>
    <submittedName>
        <fullName evidence="10">Acyl-CoA dehydrogenase</fullName>
    </submittedName>
</protein>
<keyword evidence="11" id="KW-1185">Reference proteome</keyword>
<dbReference type="PROSITE" id="PS00073">
    <property type="entry name" value="ACYL_COA_DH_2"/>
    <property type="match status" value="1"/>
</dbReference>
<dbReference type="InterPro" id="IPR036250">
    <property type="entry name" value="AcylCo_DH-like_C"/>
</dbReference>
<keyword evidence="4 6" id="KW-0274">FAD</keyword>
<evidence type="ECO:0000313" key="10">
    <source>
        <dbReference type="EMBL" id="RAK67691.1"/>
    </source>
</evidence>
<dbReference type="InterPro" id="IPR006089">
    <property type="entry name" value="Acyl-CoA_DH_CS"/>
</dbReference>
<evidence type="ECO:0000256" key="1">
    <source>
        <dbReference type="ARBA" id="ARBA00001974"/>
    </source>
</evidence>
<accession>A0A328BMN4</accession>
<proteinExistence type="inferred from homology"/>
<dbReference type="SUPFAM" id="SSF47203">
    <property type="entry name" value="Acyl-CoA dehydrogenase C-terminal domain-like"/>
    <property type="match status" value="1"/>
</dbReference>